<feature type="signal peptide" evidence="2">
    <location>
        <begin position="1"/>
        <end position="19"/>
    </location>
</feature>
<evidence type="ECO:0000313" key="3">
    <source>
        <dbReference type="EMBL" id="KAK4203708.1"/>
    </source>
</evidence>
<feature type="region of interest" description="Disordered" evidence="1">
    <location>
        <begin position="60"/>
        <end position="164"/>
    </location>
</feature>
<keyword evidence="4" id="KW-1185">Reference proteome</keyword>
<keyword evidence="2" id="KW-0732">Signal</keyword>
<protein>
    <submittedName>
        <fullName evidence="3">Uncharacterized protein</fullName>
    </submittedName>
</protein>
<feature type="compositionally biased region" description="Low complexity" evidence="1">
    <location>
        <begin position="98"/>
        <end position="117"/>
    </location>
</feature>
<organism evidence="3 4">
    <name type="scientific">Triangularia verruculosa</name>
    <dbReference type="NCBI Taxonomy" id="2587418"/>
    <lineage>
        <taxon>Eukaryota</taxon>
        <taxon>Fungi</taxon>
        <taxon>Dikarya</taxon>
        <taxon>Ascomycota</taxon>
        <taxon>Pezizomycotina</taxon>
        <taxon>Sordariomycetes</taxon>
        <taxon>Sordariomycetidae</taxon>
        <taxon>Sordariales</taxon>
        <taxon>Podosporaceae</taxon>
        <taxon>Triangularia</taxon>
    </lineage>
</organism>
<feature type="region of interest" description="Disordered" evidence="1">
    <location>
        <begin position="18"/>
        <end position="43"/>
    </location>
</feature>
<evidence type="ECO:0000313" key="4">
    <source>
        <dbReference type="Proteomes" id="UP001303160"/>
    </source>
</evidence>
<reference evidence="3" key="2">
    <citation type="submission" date="2023-05" db="EMBL/GenBank/DDBJ databases">
        <authorList>
            <consortium name="Lawrence Berkeley National Laboratory"/>
            <person name="Steindorff A."/>
            <person name="Hensen N."/>
            <person name="Bonometti L."/>
            <person name="Westerberg I."/>
            <person name="Brannstrom I.O."/>
            <person name="Guillou S."/>
            <person name="Cros-Aarteil S."/>
            <person name="Calhoun S."/>
            <person name="Haridas S."/>
            <person name="Kuo A."/>
            <person name="Mondo S."/>
            <person name="Pangilinan J."/>
            <person name="Riley R."/>
            <person name="Labutti K."/>
            <person name="Andreopoulos B."/>
            <person name="Lipzen A."/>
            <person name="Chen C."/>
            <person name="Yanf M."/>
            <person name="Daum C."/>
            <person name="Ng V."/>
            <person name="Clum A."/>
            <person name="Ohm R."/>
            <person name="Martin F."/>
            <person name="Silar P."/>
            <person name="Natvig D."/>
            <person name="Lalanne C."/>
            <person name="Gautier V."/>
            <person name="Ament-Velasquez S.L."/>
            <person name="Kruys A."/>
            <person name="Hutchinson M.I."/>
            <person name="Powell A.J."/>
            <person name="Barry K."/>
            <person name="Miller A.N."/>
            <person name="Grigoriev I.V."/>
            <person name="Debuchy R."/>
            <person name="Gladieux P."/>
            <person name="Thoren M.H."/>
            <person name="Johannesson H."/>
        </authorList>
    </citation>
    <scope>NUCLEOTIDE SEQUENCE</scope>
    <source>
        <strain evidence="3">CBS 315.58</strain>
    </source>
</reference>
<dbReference type="Proteomes" id="UP001303160">
    <property type="component" value="Unassembled WGS sequence"/>
</dbReference>
<sequence>MKLLPASLIILTTTPLASTLPTPQHYSHPDELVPPPPPQLDTPQTTEDAIFKAMTTAHIATQEEGLGGRKGTSPPPKKSLNTVPPSLRETPVNLSPFSDTQSLSSSTTTAADDITGAFNPKDIWGDGEDNPYDWPRREPDFGSLWRYPRPEPRLSSQRKRRKRVGSKRKGWRHWIFW</sequence>
<evidence type="ECO:0000256" key="2">
    <source>
        <dbReference type="SAM" id="SignalP"/>
    </source>
</evidence>
<name>A0AAN7AXY3_9PEZI</name>
<accession>A0AAN7AXY3</accession>
<proteinExistence type="predicted"/>
<gene>
    <name evidence="3" type="ORF">QBC40DRAFT_250832</name>
</gene>
<comment type="caution">
    <text evidence="3">The sequence shown here is derived from an EMBL/GenBank/DDBJ whole genome shotgun (WGS) entry which is preliminary data.</text>
</comment>
<dbReference type="EMBL" id="MU863887">
    <property type="protein sequence ID" value="KAK4203708.1"/>
    <property type="molecule type" value="Genomic_DNA"/>
</dbReference>
<feature type="chain" id="PRO_5042892431" evidence="2">
    <location>
        <begin position="20"/>
        <end position="177"/>
    </location>
</feature>
<reference evidence="3" key="1">
    <citation type="journal article" date="2023" name="Mol. Phylogenet. Evol.">
        <title>Genome-scale phylogeny and comparative genomics of the fungal order Sordariales.</title>
        <authorList>
            <person name="Hensen N."/>
            <person name="Bonometti L."/>
            <person name="Westerberg I."/>
            <person name="Brannstrom I.O."/>
            <person name="Guillou S."/>
            <person name="Cros-Aarteil S."/>
            <person name="Calhoun S."/>
            <person name="Haridas S."/>
            <person name="Kuo A."/>
            <person name="Mondo S."/>
            <person name="Pangilinan J."/>
            <person name="Riley R."/>
            <person name="LaButti K."/>
            <person name="Andreopoulos B."/>
            <person name="Lipzen A."/>
            <person name="Chen C."/>
            <person name="Yan M."/>
            <person name="Daum C."/>
            <person name="Ng V."/>
            <person name="Clum A."/>
            <person name="Steindorff A."/>
            <person name="Ohm R.A."/>
            <person name="Martin F."/>
            <person name="Silar P."/>
            <person name="Natvig D.O."/>
            <person name="Lalanne C."/>
            <person name="Gautier V."/>
            <person name="Ament-Velasquez S.L."/>
            <person name="Kruys A."/>
            <person name="Hutchinson M.I."/>
            <person name="Powell A.J."/>
            <person name="Barry K."/>
            <person name="Miller A.N."/>
            <person name="Grigoriev I.V."/>
            <person name="Debuchy R."/>
            <person name="Gladieux P."/>
            <person name="Hiltunen Thoren M."/>
            <person name="Johannesson H."/>
        </authorList>
    </citation>
    <scope>NUCLEOTIDE SEQUENCE</scope>
    <source>
        <strain evidence="3">CBS 315.58</strain>
    </source>
</reference>
<evidence type="ECO:0000256" key="1">
    <source>
        <dbReference type="SAM" id="MobiDB-lite"/>
    </source>
</evidence>
<dbReference type="AlphaFoldDB" id="A0AAN7AXY3"/>